<dbReference type="Pfam" id="PF13359">
    <property type="entry name" value="DDE_Tnp_4"/>
    <property type="match status" value="1"/>
</dbReference>
<dbReference type="PANTHER" id="PTHR22930:SF267">
    <property type="entry name" value="NUCLEASE HARBI1-RELATED"/>
    <property type="match status" value="1"/>
</dbReference>
<proteinExistence type="inferred from homology"/>
<dbReference type="GO" id="GO:0005634">
    <property type="term" value="C:nucleus"/>
    <property type="evidence" value="ECO:0007669"/>
    <property type="project" value="UniProtKB-SubCell"/>
</dbReference>
<evidence type="ECO:0000259" key="8">
    <source>
        <dbReference type="Pfam" id="PF13359"/>
    </source>
</evidence>
<dbReference type="Proteomes" id="UP001066276">
    <property type="component" value="Chromosome 10"/>
</dbReference>
<gene>
    <name evidence="9" type="ORF">NDU88_002082</name>
</gene>
<evidence type="ECO:0000256" key="7">
    <source>
        <dbReference type="ARBA" id="ARBA00023242"/>
    </source>
</evidence>
<evidence type="ECO:0000256" key="2">
    <source>
        <dbReference type="ARBA" id="ARBA00004123"/>
    </source>
</evidence>
<evidence type="ECO:0000256" key="3">
    <source>
        <dbReference type="ARBA" id="ARBA00006958"/>
    </source>
</evidence>
<dbReference type="AlphaFoldDB" id="A0AAV7M0G0"/>
<dbReference type="EMBL" id="JANPWB010000014">
    <property type="protein sequence ID" value="KAJ1096952.1"/>
    <property type="molecule type" value="Genomic_DNA"/>
</dbReference>
<comment type="similarity">
    <text evidence="3">Belongs to the HARBI1 family.</text>
</comment>
<sequence length="252" mass="28326">MSEVDGCWVSECKRLRLLGGGADRVGEDKQDVRMDVLEVSASEVGVLHDVVMVVVAVDVVHAGVIADVTVREEEEEEEGRQWRQWMLACVKLSIVWMVCFTDQYIPHVNANYPGSVHDAFVLRNSSIPNGMGQLQRHTVWLIGDSGYLNLSWLLTPVKNARTRAEERYNEAHGRTRRIIERIFGFLKARFRYLPLTGGALCFSPAKVCQKVLACCMLHNLALRRHVPLLQVEETGDDPKAAIDPVDSEDEKA</sequence>
<dbReference type="GO" id="GO:0004518">
    <property type="term" value="F:nuclease activity"/>
    <property type="evidence" value="ECO:0007669"/>
    <property type="project" value="UniProtKB-KW"/>
</dbReference>
<organism evidence="9 10">
    <name type="scientific">Pleurodeles waltl</name>
    <name type="common">Iberian ribbed newt</name>
    <dbReference type="NCBI Taxonomy" id="8319"/>
    <lineage>
        <taxon>Eukaryota</taxon>
        <taxon>Metazoa</taxon>
        <taxon>Chordata</taxon>
        <taxon>Craniata</taxon>
        <taxon>Vertebrata</taxon>
        <taxon>Euteleostomi</taxon>
        <taxon>Amphibia</taxon>
        <taxon>Batrachia</taxon>
        <taxon>Caudata</taxon>
        <taxon>Salamandroidea</taxon>
        <taxon>Salamandridae</taxon>
        <taxon>Pleurodelinae</taxon>
        <taxon>Pleurodeles</taxon>
    </lineage>
</organism>
<evidence type="ECO:0000256" key="4">
    <source>
        <dbReference type="ARBA" id="ARBA00022722"/>
    </source>
</evidence>
<dbReference type="InterPro" id="IPR027806">
    <property type="entry name" value="HARBI1_dom"/>
</dbReference>
<keyword evidence="7" id="KW-0539">Nucleus</keyword>
<dbReference type="GO" id="GO:0016787">
    <property type="term" value="F:hydrolase activity"/>
    <property type="evidence" value="ECO:0007669"/>
    <property type="project" value="UniProtKB-KW"/>
</dbReference>
<evidence type="ECO:0000256" key="5">
    <source>
        <dbReference type="ARBA" id="ARBA00022723"/>
    </source>
</evidence>
<accession>A0AAV7M0G0</accession>
<name>A0AAV7M0G0_PLEWA</name>
<evidence type="ECO:0000256" key="6">
    <source>
        <dbReference type="ARBA" id="ARBA00022801"/>
    </source>
</evidence>
<keyword evidence="6" id="KW-0378">Hydrolase</keyword>
<comment type="caution">
    <text evidence="9">The sequence shown here is derived from an EMBL/GenBank/DDBJ whole genome shotgun (WGS) entry which is preliminary data.</text>
</comment>
<keyword evidence="5" id="KW-0479">Metal-binding</keyword>
<dbReference type="InterPro" id="IPR045249">
    <property type="entry name" value="HARBI1-like"/>
</dbReference>
<comment type="subcellular location">
    <subcellularLocation>
        <location evidence="2">Nucleus</location>
    </subcellularLocation>
</comment>
<evidence type="ECO:0000313" key="9">
    <source>
        <dbReference type="EMBL" id="KAJ1096952.1"/>
    </source>
</evidence>
<evidence type="ECO:0000313" key="10">
    <source>
        <dbReference type="Proteomes" id="UP001066276"/>
    </source>
</evidence>
<evidence type="ECO:0000256" key="1">
    <source>
        <dbReference type="ARBA" id="ARBA00001968"/>
    </source>
</evidence>
<dbReference type="GO" id="GO:0046872">
    <property type="term" value="F:metal ion binding"/>
    <property type="evidence" value="ECO:0007669"/>
    <property type="project" value="UniProtKB-KW"/>
</dbReference>
<dbReference type="PANTHER" id="PTHR22930">
    <property type="match status" value="1"/>
</dbReference>
<protein>
    <recommendedName>
        <fullName evidence="8">DDE Tnp4 domain-containing protein</fullName>
    </recommendedName>
</protein>
<keyword evidence="4" id="KW-0540">Nuclease</keyword>
<comment type="cofactor">
    <cofactor evidence="1">
        <name>a divalent metal cation</name>
        <dbReference type="ChEBI" id="CHEBI:60240"/>
    </cofactor>
</comment>
<keyword evidence="10" id="KW-1185">Reference proteome</keyword>
<feature type="domain" description="DDE Tnp4" evidence="8">
    <location>
        <begin position="97"/>
        <end position="219"/>
    </location>
</feature>
<reference evidence="9" key="1">
    <citation type="journal article" date="2022" name="bioRxiv">
        <title>Sequencing and chromosome-scale assembly of the giantPleurodeles waltlgenome.</title>
        <authorList>
            <person name="Brown T."/>
            <person name="Elewa A."/>
            <person name="Iarovenko S."/>
            <person name="Subramanian E."/>
            <person name="Araus A.J."/>
            <person name="Petzold A."/>
            <person name="Susuki M."/>
            <person name="Suzuki K.-i.T."/>
            <person name="Hayashi T."/>
            <person name="Toyoda A."/>
            <person name="Oliveira C."/>
            <person name="Osipova E."/>
            <person name="Leigh N.D."/>
            <person name="Simon A."/>
            <person name="Yun M.H."/>
        </authorList>
    </citation>
    <scope>NUCLEOTIDE SEQUENCE</scope>
    <source>
        <strain evidence="9">20211129_DDA</strain>
        <tissue evidence="9">Liver</tissue>
    </source>
</reference>